<feature type="domain" description="Response regulatory" evidence="2">
    <location>
        <begin position="4"/>
        <end position="115"/>
    </location>
</feature>
<feature type="modified residue" description="4-aspartylphosphate" evidence="1">
    <location>
        <position position="53"/>
    </location>
</feature>
<dbReference type="InterPro" id="IPR001789">
    <property type="entry name" value="Sig_transdc_resp-reg_receiver"/>
</dbReference>
<dbReference type="GO" id="GO:0000160">
    <property type="term" value="P:phosphorelay signal transduction system"/>
    <property type="evidence" value="ECO:0007669"/>
    <property type="project" value="InterPro"/>
</dbReference>
<evidence type="ECO:0000313" key="4">
    <source>
        <dbReference type="Proteomes" id="UP000444185"/>
    </source>
</evidence>
<dbReference type="Proteomes" id="UP000444185">
    <property type="component" value="Unassembled WGS sequence"/>
</dbReference>
<name>A0A844XXZ8_9SPHN</name>
<dbReference type="InterPro" id="IPR011006">
    <property type="entry name" value="CheY-like_superfamily"/>
</dbReference>
<dbReference type="SMART" id="SM00448">
    <property type="entry name" value="REC"/>
    <property type="match status" value="1"/>
</dbReference>
<comment type="caution">
    <text evidence="3">The sequence shown here is derived from an EMBL/GenBank/DDBJ whole genome shotgun (WGS) entry which is preliminary data.</text>
</comment>
<dbReference type="NCBIfam" id="NF009972">
    <property type="entry name" value="PRK13435.1-3"/>
    <property type="match status" value="1"/>
</dbReference>
<sequence>MKPSILIIEDEFLISAEMEEVIRDLGYVSAGTADDLESALSLASDEIDVALVDVNLADGATGPEIGARLAREYDMQVVFVTANPQQLSAGVPGTLGAVEKPVDLRVLDEVLEFAFAYKRGLTPTPPPRLQMFQAI</sequence>
<accession>A0A844XXZ8</accession>
<dbReference type="Gene3D" id="3.40.50.2300">
    <property type="match status" value="1"/>
</dbReference>
<keyword evidence="4" id="KW-1185">Reference proteome</keyword>
<protein>
    <submittedName>
        <fullName evidence="3">Response regulator</fullName>
    </submittedName>
</protein>
<dbReference type="RefSeq" id="WP_160607430.1">
    <property type="nucleotide sequence ID" value="NZ_WTYF01000004.1"/>
</dbReference>
<evidence type="ECO:0000313" key="3">
    <source>
        <dbReference type="EMBL" id="MXO50875.1"/>
    </source>
</evidence>
<dbReference type="SUPFAM" id="SSF52172">
    <property type="entry name" value="CheY-like"/>
    <property type="match status" value="1"/>
</dbReference>
<reference evidence="3 4" key="1">
    <citation type="submission" date="2019-12" db="EMBL/GenBank/DDBJ databases">
        <title>Genomic-based taxomic classification of the family Erythrobacteraceae.</title>
        <authorList>
            <person name="Xu L."/>
        </authorList>
    </citation>
    <scope>NUCLEOTIDE SEQUENCE [LARGE SCALE GENOMIC DNA]</scope>
    <source>
        <strain evidence="3 4">DSM 16225</strain>
    </source>
</reference>
<evidence type="ECO:0000259" key="2">
    <source>
        <dbReference type="PROSITE" id="PS50110"/>
    </source>
</evidence>
<gene>
    <name evidence="3" type="ORF">GRI42_06095</name>
</gene>
<dbReference type="Pfam" id="PF00072">
    <property type="entry name" value="Response_reg"/>
    <property type="match status" value="1"/>
</dbReference>
<evidence type="ECO:0000256" key="1">
    <source>
        <dbReference type="PROSITE-ProRule" id="PRU00169"/>
    </source>
</evidence>
<dbReference type="AlphaFoldDB" id="A0A844XXZ8"/>
<dbReference type="OrthoDB" id="7060229at2"/>
<keyword evidence="1" id="KW-0597">Phosphoprotein</keyword>
<dbReference type="PROSITE" id="PS50110">
    <property type="entry name" value="RESPONSE_REGULATORY"/>
    <property type="match status" value="1"/>
</dbReference>
<organism evidence="3 4">
    <name type="scientific">Qipengyuania gaetbuli</name>
    <dbReference type="NCBI Taxonomy" id="266952"/>
    <lineage>
        <taxon>Bacteria</taxon>
        <taxon>Pseudomonadati</taxon>
        <taxon>Pseudomonadota</taxon>
        <taxon>Alphaproteobacteria</taxon>
        <taxon>Sphingomonadales</taxon>
        <taxon>Erythrobacteraceae</taxon>
        <taxon>Qipengyuania</taxon>
    </lineage>
</organism>
<proteinExistence type="predicted"/>
<dbReference type="EMBL" id="WTYF01000004">
    <property type="protein sequence ID" value="MXO50875.1"/>
    <property type="molecule type" value="Genomic_DNA"/>
</dbReference>